<feature type="non-terminal residue" evidence="1">
    <location>
        <position position="1"/>
    </location>
</feature>
<gene>
    <name evidence="1" type="ORF">S01H4_36136</name>
</gene>
<protein>
    <submittedName>
        <fullName evidence="1">Uncharacterized protein</fullName>
    </submittedName>
</protein>
<sequence>CLRLTPEESDIWEKAKAMVWKHRNPEQAKIVKWQNHITCYEAANRWFMSKAATAIDRIIAALIAKQKEKPNADKD</sequence>
<reference evidence="1" key="1">
    <citation type="journal article" date="2014" name="Front. Microbiol.">
        <title>High frequency of phylogenetically diverse reductive dehalogenase-homologous genes in deep subseafloor sedimentary metagenomes.</title>
        <authorList>
            <person name="Kawai M."/>
            <person name="Futagami T."/>
            <person name="Toyoda A."/>
            <person name="Takaki Y."/>
            <person name="Nishi S."/>
            <person name="Hori S."/>
            <person name="Arai W."/>
            <person name="Tsubouchi T."/>
            <person name="Morono Y."/>
            <person name="Uchiyama I."/>
            <person name="Ito T."/>
            <person name="Fujiyama A."/>
            <person name="Inagaki F."/>
            <person name="Takami H."/>
        </authorList>
    </citation>
    <scope>NUCLEOTIDE SEQUENCE</scope>
    <source>
        <strain evidence="1">Expedition CK06-06</strain>
    </source>
</reference>
<comment type="caution">
    <text evidence="1">The sequence shown here is derived from an EMBL/GenBank/DDBJ whole genome shotgun (WGS) entry which is preliminary data.</text>
</comment>
<dbReference type="AlphaFoldDB" id="X1BSW5"/>
<organism evidence="1">
    <name type="scientific">marine sediment metagenome</name>
    <dbReference type="NCBI Taxonomy" id="412755"/>
    <lineage>
        <taxon>unclassified sequences</taxon>
        <taxon>metagenomes</taxon>
        <taxon>ecological metagenomes</taxon>
    </lineage>
</organism>
<proteinExistence type="predicted"/>
<name>X1BSW5_9ZZZZ</name>
<evidence type="ECO:0000313" key="1">
    <source>
        <dbReference type="EMBL" id="GAG84237.1"/>
    </source>
</evidence>
<accession>X1BSW5</accession>
<dbReference type="EMBL" id="BART01019287">
    <property type="protein sequence ID" value="GAG84237.1"/>
    <property type="molecule type" value="Genomic_DNA"/>
</dbReference>